<evidence type="ECO:0000256" key="2">
    <source>
        <dbReference type="SAM" id="Phobius"/>
    </source>
</evidence>
<feature type="region of interest" description="Disordered" evidence="1">
    <location>
        <begin position="1"/>
        <end position="24"/>
    </location>
</feature>
<gene>
    <name evidence="3" type="ordered locus">Krad_2563</name>
</gene>
<name>A6WB49_KINRD</name>
<dbReference type="OrthoDB" id="9839073at2"/>
<dbReference type="AlphaFoldDB" id="A6WB49"/>
<feature type="transmembrane region" description="Helical" evidence="2">
    <location>
        <begin position="27"/>
        <end position="46"/>
    </location>
</feature>
<feature type="transmembrane region" description="Helical" evidence="2">
    <location>
        <begin position="123"/>
        <end position="147"/>
    </location>
</feature>
<keyword evidence="2" id="KW-1133">Transmembrane helix</keyword>
<evidence type="ECO:0000313" key="3">
    <source>
        <dbReference type="EMBL" id="ABS04038.1"/>
    </source>
</evidence>
<feature type="transmembrane region" description="Helical" evidence="2">
    <location>
        <begin position="85"/>
        <end position="111"/>
    </location>
</feature>
<keyword evidence="4" id="KW-1185">Reference proteome</keyword>
<dbReference type="Proteomes" id="UP000001116">
    <property type="component" value="Chromosome"/>
</dbReference>
<feature type="compositionally biased region" description="Low complexity" evidence="1">
    <location>
        <begin position="208"/>
        <end position="220"/>
    </location>
</feature>
<reference evidence="4" key="1">
    <citation type="journal article" date="2008" name="PLoS ONE">
        <title>Survival in nuclear waste, extreme resistance, and potential applications gleaned from the genome sequence of Kineococcus radiotolerans SRS30216.</title>
        <authorList>
            <person name="Bagwell C.E."/>
            <person name="Bhat S."/>
            <person name="Hawkins G.M."/>
            <person name="Smith B.W."/>
            <person name="Biswas T."/>
            <person name="Hoover T.R."/>
            <person name="Saunders E."/>
            <person name="Han C.S."/>
            <person name="Tsodikov O.V."/>
            <person name="Shimkets L.J."/>
        </authorList>
    </citation>
    <scope>NUCLEOTIDE SEQUENCE [LARGE SCALE GENOMIC DNA]</scope>
    <source>
        <strain evidence="4">ATCC BAA-149 / DSM 14245 / SRS30216</strain>
    </source>
</reference>
<accession>A6WB49</accession>
<sequence length="289" mass="30089">MDDRSGQPETSQPDEEGTGKPEGRGPLVWVPWSLVAGAAASAVVLAEVFRRFLTGGADTVYFGSYVSEETLRTRIDFTFSVRFRLLWATVAVPEALLASSLALVALAALIAAGRPGWLVPSRWAGRVAAGAAALTAVESALCLVMLFDLTNEPLSEPFGNLQRTYLLPNTGGLLQIAPVLALLAVTTVLSLASALVLWRVQDRRPDTADTTDTANTAGPVPVDPVDPAPTGAASGAPPGATGETVLPPAPDEARDEAGDRVSGGAPATPVHAVPKLPAEQLEAYRRPRA</sequence>
<keyword evidence="2" id="KW-0812">Transmembrane</keyword>
<proteinExistence type="predicted"/>
<dbReference type="HOGENOM" id="CLU_1022240_0_0_11"/>
<dbReference type="EMBL" id="CP000750">
    <property type="protein sequence ID" value="ABS04038.1"/>
    <property type="molecule type" value="Genomic_DNA"/>
</dbReference>
<evidence type="ECO:0000313" key="4">
    <source>
        <dbReference type="Proteomes" id="UP000001116"/>
    </source>
</evidence>
<feature type="compositionally biased region" description="Low complexity" evidence="1">
    <location>
        <begin position="228"/>
        <end position="242"/>
    </location>
</feature>
<dbReference type="KEGG" id="kra:Krad_2563"/>
<dbReference type="RefSeq" id="WP_012087736.1">
    <property type="nucleotide sequence ID" value="NC_009664.2"/>
</dbReference>
<dbReference type="STRING" id="266940.Krad_2563"/>
<organism evidence="3 4">
    <name type="scientific">Kineococcus radiotolerans (strain ATCC BAA-149 / DSM 14245 / SRS30216)</name>
    <dbReference type="NCBI Taxonomy" id="266940"/>
    <lineage>
        <taxon>Bacteria</taxon>
        <taxon>Bacillati</taxon>
        <taxon>Actinomycetota</taxon>
        <taxon>Actinomycetes</taxon>
        <taxon>Kineosporiales</taxon>
        <taxon>Kineosporiaceae</taxon>
        <taxon>Kineococcus</taxon>
    </lineage>
</organism>
<evidence type="ECO:0000256" key="1">
    <source>
        <dbReference type="SAM" id="MobiDB-lite"/>
    </source>
</evidence>
<keyword evidence="2" id="KW-0472">Membrane</keyword>
<protein>
    <submittedName>
        <fullName evidence="3">Uncharacterized protein</fullName>
    </submittedName>
</protein>
<feature type="region of interest" description="Disordered" evidence="1">
    <location>
        <begin position="204"/>
        <end position="289"/>
    </location>
</feature>
<feature type="transmembrane region" description="Helical" evidence="2">
    <location>
        <begin position="176"/>
        <end position="198"/>
    </location>
</feature>